<dbReference type="Proteomes" id="UP001055811">
    <property type="component" value="Linkage Group LG09"/>
</dbReference>
<sequence>MSLCHCLLDMESNQVGITCVTNALYQLIAISWSTPGDITLMPLLLHFIFISGMEVFRKAKVIRLQSWQKKYLVADDDKVTVQQSNRGSSLEARWIIEYVENNPNVIRLKSCHGLYLSATDKPFLLGITGKKVEQYPSNMIPDHSTEWEPIQEGTLFHVKLQTSSGKFLRANGGLPPWRGSITHDVISRSTTQDSVLWEVEIISMSDTESGMSSLSSFPLV</sequence>
<reference evidence="1 2" key="2">
    <citation type="journal article" date="2022" name="Mol. Ecol. Resour.">
        <title>The genomes of chicory, endive, great burdock and yacon provide insights into Asteraceae paleo-polyploidization history and plant inulin production.</title>
        <authorList>
            <person name="Fan W."/>
            <person name="Wang S."/>
            <person name="Wang H."/>
            <person name="Wang A."/>
            <person name="Jiang F."/>
            <person name="Liu H."/>
            <person name="Zhao H."/>
            <person name="Xu D."/>
            <person name="Zhang Y."/>
        </authorList>
    </citation>
    <scope>NUCLEOTIDE SEQUENCE [LARGE SCALE GENOMIC DNA]</scope>
    <source>
        <strain evidence="2">cv. Punajuju</strain>
        <tissue evidence="1">Leaves</tissue>
    </source>
</reference>
<evidence type="ECO:0000313" key="2">
    <source>
        <dbReference type="Proteomes" id="UP001055811"/>
    </source>
</evidence>
<proteinExistence type="predicted"/>
<comment type="caution">
    <text evidence="1">The sequence shown here is derived from an EMBL/GenBank/DDBJ whole genome shotgun (WGS) entry which is preliminary data.</text>
</comment>
<reference evidence="2" key="1">
    <citation type="journal article" date="2022" name="Mol. Ecol. Resour.">
        <title>The genomes of chicory, endive, great burdock and yacon provide insights into Asteraceae palaeo-polyploidization history and plant inulin production.</title>
        <authorList>
            <person name="Fan W."/>
            <person name="Wang S."/>
            <person name="Wang H."/>
            <person name="Wang A."/>
            <person name="Jiang F."/>
            <person name="Liu H."/>
            <person name="Zhao H."/>
            <person name="Xu D."/>
            <person name="Zhang Y."/>
        </authorList>
    </citation>
    <scope>NUCLEOTIDE SEQUENCE [LARGE SCALE GENOMIC DNA]</scope>
    <source>
        <strain evidence="2">cv. Punajuju</strain>
    </source>
</reference>
<keyword evidence="2" id="KW-1185">Reference proteome</keyword>
<name>A0ACB8Z0U9_CICIN</name>
<protein>
    <submittedName>
        <fullName evidence="1">Uncharacterized protein</fullName>
    </submittedName>
</protein>
<organism evidence="1 2">
    <name type="scientific">Cichorium intybus</name>
    <name type="common">Chicory</name>
    <dbReference type="NCBI Taxonomy" id="13427"/>
    <lineage>
        <taxon>Eukaryota</taxon>
        <taxon>Viridiplantae</taxon>
        <taxon>Streptophyta</taxon>
        <taxon>Embryophyta</taxon>
        <taxon>Tracheophyta</taxon>
        <taxon>Spermatophyta</taxon>
        <taxon>Magnoliopsida</taxon>
        <taxon>eudicotyledons</taxon>
        <taxon>Gunneridae</taxon>
        <taxon>Pentapetalae</taxon>
        <taxon>asterids</taxon>
        <taxon>campanulids</taxon>
        <taxon>Asterales</taxon>
        <taxon>Asteraceae</taxon>
        <taxon>Cichorioideae</taxon>
        <taxon>Cichorieae</taxon>
        <taxon>Cichoriinae</taxon>
        <taxon>Cichorium</taxon>
    </lineage>
</organism>
<evidence type="ECO:0000313" key="1">
    <source>
        <dbReference type="EMBL" id="KAI3691279.1"/>
    </source>
</evidence>
<dbReference type="EMBL" id="CM042017">
    <property type="protein sequence ID" value="KAI3691279.1"/>
    <property type="molecule type" value="Genomic_DNA"/>
</dbReference>
<accession>A0ACB8Z0U9</accession>
<gene>
    <name evidence="1" type="ORF">L2E82_49562</name>
</gene>